<organism evidence="1">
    <name type="scientific">marine sediment metagenome</name>
    <dbReference type="NCBI Taxonomy" id="412755"/>
    <lineage>
        <taxon>unclassified sequences</taxon>
        <taxon>metagenomes</taxon>
        <taxon>ecological metagenomes</taxon>
    </lineage>
</organism>
<protein>
    <recommendedName>
        <fullName evidence="2">DUF1565 domain-containing protein</fullName>
    </recommendedName>
</protein>
<dbReference type="EMBL" id="LAZR01026791">
    <property type="protein sequence ID" value="KKL67646.1"/>
    <property type="molecule type" value="Genomic_DNA"/>
</dbReference>
<proteinExistence type="predicted"/>
<evidence type="ECO:0008006" key="2">
    <source>
        <dbReference type="Google" id="ProtNLM"/>
    </source>
</evidence>
<dbReference type="SUPFAM" id="SSF51126">
    <property type="entry name" value="Pectin lyase-like"/>
    <property type="match status" value="1"/>
</dbReference>
<sequence>MVNTRRAIQGGGRMFSAGLGGNTVFYPAGIGPGTAFFVDTTLGSASNDGLSWERAFNTITLAMTAVGNLASRGRAVIYAAPGGYTEDITTPTNTLAPFCSLIGINPTMQSRGAAYLASSTATEPNLTVLARGWSVDGFEFDAPATDGCIMLSGSGAKFFELANCLMVGSTYASGFAIDTTDANPLVVLRDSYFYQHLNVAVTSTNVFTLQWEVARCVFWNNGKHIAPKNSKGWQAGWIHDSIFMDVGSQYNATLLIDMRGGSTVHVGPNNFLGGTYSNVGGYYAGSGDFWRGNHSSASENGSAQANPA</sequence>
<accession>A0A0F9EN02</accession>
<evidence type="ECO:0000313" key="1">
    <source>
        <dbReference type="EMBL" id="KKL67646.1"/>
    </source>
</evidence>
<dbReference type="InterPro" id="IPR011050">
    <property type="entry name" value="Pectin_lyase_fold/virulence"/>
</dbReference>
<dbReference type="AlphaFoldDB" id="A0A0F9EN02"/>
<gene>
    <name evidence="1" type="ORF">LCGC14_2132910</name>
</gene>
<reference evidence="1" key="1">
    <citation type="journal article" date="2015" name="Nature">
        <title>Complex archaea that bridge the gap between prokaryotes and eukaryotes.</title>
        <authorList>
            <person name="Spang A."/>
            <person name="Saw J.H."/>
            <person name="Jorgensen S.L."/>
            <person name="Zaremba-Niedzwiedzka K."/>
            <person name="Martijn J."/>
            <person name="Lind A.E."/>
            <person name="van Eijk R."/>
            <person name="Schleper C."/>
            <person name="Guy L."/>
            <person name="Ettema T.J."/>
        </authorList>
    </citation>
    <scope>NUCLEOTIDE SEQUENCE</scope>
</reference>
<name>A0A0F9EN02_9ZZZZ</name>
<comment type="caution">
    <text evidence="1">The sequence shown here is derived from an EMBL/GenBank/DDBJ whole genome shotgun (WGS) entry which is preliminary data.</text>
</comment>